<organism evidence="3 4">
    <name type="scientific">Cajanus cajan</name>
    <name type="common">Pigeon pea</name>
    <name type="synonym">Cajanus indicus</name>
    <dbReference type="NCBI Taxonomy" id="3821"/>
    <lineage>
        <taxon>Eukaryota</taxon>
        <taxon>Viridiplantae</taxon>
        <taxon>Streptophyta</taxon>
        <taxon>Embryophyta</taxon>
        <taxon>Tracheophyta</taxon>
        <taxon>Spermatophyta</taxon>
        <taxon>Magnoliopsida</taxon>
        <taxon>eudicotyledons</taxon>
        <taxon>Gunneridae</taxon>
        <taxon>Pentapetalae</taxon>
        <taxon>rosids</taxon>
        <taxon>fabids</taxon>
        <taxon>Fabales</taxon>
        <taxon>Fabaceae</taxon>
        <taxon>Papilionoideae</taxon>
        <taxon>50 kb inversion clade</taxon>
        <taxon>NPAAA clade</taxon>
        <taxon>indigoferoid/millettioid clade</taxon>
        <taxon>Phaseoleae</taxon>
        <taxon>Cajanus</taxon>
    </lineage>
</organism>
<dbReference type="SUPFAM" id="SSF53098">
    <property type="entry name" value="Ribonuclease H-like"/>
    <property type="match status" value="1"/>
</dbReference>
<keyword evidence="1" id="KW-0812">Transmembrane</keyword>
<reference evidence="3" key="1">
    <citation type="journal article" date="2012" name="Nat. Biotechnol.">
        <title>Draft genome sequence of pigeonpea (Cajanus cajan), an orphan legume crop of resource-poor farmers.</title>
        <authorList>
            <person name="Varshney R.K."/>
            <person name="Chen W."/>
            <person name="Li Y."/>
            <person name="Bharti A.K."/>
            <person name="Saxena R.K."/>
            <person name="Schlueter J.A."/>
            <person name="Donoghue M.T."/>
            <person name="Azam S."/>
            <person name="Fan G."/>
            <person name="Whaley A.M."/>
            <person name="Farmer A.D."/>
            <person name="Sheridan J."/>
            <person name="Iwata A."/>
            <person name="Tuteja R."/>
            <person name="Penmetsa R.V."/>
            <person name="Wu W."/>
            <person name="Upadhyaya H.D."/>
            <person name="Yang S.P."/>
            <person name="Shah T."/>
            <person name="Saxena K.B."/>
            <person name="Michael T."/>
            <person name="McCombie W.R."/>
            <person name="Yang B."/>
            <person name="Zhang G."/>
            <person name="Yang H."/>
            <person name="Wang J."/>
            <person name="Spillane C."/>
            <person name="Cook D.R."/>
            <person name="May G.D."/>
            <person name="Xu X."/>
            <person name="Jackson S.A."/>
        </authorList>
    </citation>
    <scope>NUCLEOTIDE SEQUENCE [LARGE SCALE GENOMIC DNA]</scope>
</reference>
<evidence type="ECO:0000313" key="3">
    <source>
        <dbReference type="EMBL" id="KYP42461.1"/>
    </source>
</evidence>
<gene>
    <name evidence="3" type="ORF">KK1_036151</name>
</gene>
<feature type="domain" description="Retroviral polymerase SH3-like" evidence="2">
    <location>
        <begin position="70"/>
        <end position="121"/>
    </location>
</feature>
<keyword evidence="1" id="KW-1133">Transmembrane helix</keyword>
<dbReference type="Proteomes" id="UP000075243">
    <property type="component" value="Unassembled WGS sequence"/>
</dbReference>
<dbReference type="STRING" id="3821.A0A151RIY8"/>
<dbReference type="InterPro" id="IPR057670">
    <property type="entry name" value="SH3_retrovirus"/>
</dbReference>
<keyword evidence="1" id="KW-0472">Membrane</keyword>
<evidence type="ECO:0000313" key="4">
    <source>
        <dbReference type="Proteomes" id="UP000075243"/>
    </source>
</evidence>
<evidence type="ECO:0000259" key="2">
    <source>
        <dbReference type="Pfam" id="PF25597"/>
    </source>
</evidence>
<evidence type="ECO:0000256" key="1">
    <source>
        <dbReference type="SAM" id="Phobius"/>
    </source>
</evidence>
<dbReference type="AlphaFoldDB" id="A0A151RIY8"/>
<proteinExistence type="predicted"/>
<dbReference type="PANTHER" id="PTHR42648">
    <property type="entry name" value="TRANSPOSASE, PUTATIVE-RELATED"/>
    <property type="match status" value="1"/>
</dbReference>
<dbReference type="EMBL" id="KQ483716">
    <property type="protein sequence ID" value="KYP42461.1"/>
    <property type="molecule type" value="Genomic_DNA"/>
</dbReference>
<name>A0A151RIY8_CAJCA</name>
<accession>A0A151RIY8</accession>
<protein>
    <submittedName>
        <fullName evidence="3">Retrovirus-related Pol polyprotein from transposon TNT 1-94</fullName>
    </submittedName>
</protein>
<dbReference type="Pfam" id="PF25597">
    <property type="entry name" value="SH3_retrovirus"/>
    <property type="match status" value="1"/>
</dbReference>
<dbReference type="InterPro" id="IPR012337">
    <property type="entry name" value="RNaseH-like_sf"/>
</dbReference>
<feature type="transmembrane region" description="Helical" evidence="1">
    <location>
        <begin position="186"/>
        <end position="205"/>
    </location>
</feature>
<dbReference type="InterPro" id="IPR039537">
    <property type="entry name" value="Retrotran_Ty1/copia-like"/>
</dbReference>
<dbReference type="PANTHER" id="PTHR42648:SF26">
    <property type="entry name" value="INTEGRASE CATALYTIC DOMAIN-CONTAINING PROTEIN"/>
    <property type="match status" value="1"/>
</dbReference>
<sequence length="206" mass="23714">MVERRHCHIVELGLAMLHHASLPLKFWDHAFLTATYLINWLPSSSIDHHSPYKLIHHKEPDYQFLKVFGCSYFPLLRPYNQHKIQPWSEECLFLGNSPTHKGYKCLSKFGRIYISKDVVFNFPTRAFFSPNPFPLSLPPLSLPFHLLSVLPISPPLTHLGLFDNLILIMHFSMACLKRTFTCPSPLALLILPINILFASCTNLFMA</sequence>
<keyword evidence="4" id="KW-1185">Reference proteome</keyword>
<dbReference type="Gramene" id="C.cajan_32865.t">
    <property type="protein sequence ID" value="C.cajan_32865.t"/>
    <property type="gene ID" value="C.cajan_32865"/>
</dbReference>